<keyword evidence="4" id="KW-1185">Reference proteome</keyword>
<evidence type="ECO:0000313" key="3">
    <source>
        <dbReference type="EMBL" id="RGP74567.1"/>
    </source>
</evidence>
<feature type="domain" description="Alpha/beta hydrolase fold-3" evidence="2">
    <location>
        <begin position="109"/>
        <end position="318"/>
    </location>
</feature>
<accession>A0A395SQX3</accession>
<reference evidence="3 4" key="1">
    <citation type="journal article" date="2018" name="PLoS Pathog.">
        <title>Evolution of structural diversity of trichothecenes, a family of toxins produced by plant pathogenic and entomopathogenic fungi.</title>
        <authorList>
            <person name="Proctor R.H."/>
            <person name="McCormick S.P."/>
            <person name="Kim H.S."/>
            <person name="Cardoza R.E."/>
            <person name="Stanley A.M."/>
            <person name="Lindo L."/>
            <person name="Kelly A."/>
            <person name="Brown D.W."/>
            <person name="Lee T."/>
            <person name="Vaughan M.M."/>
            <person name="Alexander N.J."/>
            <person name="Busman M."/>
            <person name="Gutierrez S."/>
        </authorList>
    </citation>
    <scope>NUCLEOTIDE SEQUENCE [LARGE SCALE GENOMIC DNA]</scope>
    <source>
        <strain evidence="3 4">NRRL 3299</strain>
    </source>
</reference>
<dbReference type="Gene3D" id="3.40.50.1820">
    <property type="entry name" value="alpha/beta hydrolase"/>
    <property type="match status" value="1"/>
</dbReference>
<dbReference type="InterPro" id="IPR050300">
    <property type="entry name" value="GDXG_lipolytic_enzyme"/>
</dbReference>
<dbReference type="PANTHER" id="PTHR48081">
    <property type="entry name" value="AB HYDROLASE SUPERFAMILY PROTEIN C4A8.06C"/>
    <property type="match status" value="1"/>
</dbReference>
<evidence type="ECO:0000256" key="1">
    <source>
        <dbReference type="ARBA" id="ARBA00022801"/>
    </source>
</evidence>
<sequence>MNYPHPYSQAVKLDKRIQIPRPCYDPSLAPMLDYASLPEEFSLDLMRGVAAGVEECPHGSHTYNAESILRDQPHLTHTEHVVAGPDNNDVILSVFTPTEPAKSARPALYHIHGGGMVSGDRFTALTQVIDLLKGIDCVVVSIEHRLAPETRAPGPAEDCYTGLVWVSENAASLGIDPAAIVVFGVSGGGALAASTCLMARDRKSPAIPIKAQMLYSPLLDDRCESLADQQFEYGNPAPTTWLRAIWDHILGDKRGTENVTPYEAPARETNFSSLPPAYIDAGECEVFRDVAVAYATNMWRCGSTCELHIWPGAFHGFDMMDDPQVPLINIANKAKANWFKRVLTTETKPIPATVDHAW</sequence>
<gene>
    <name evidence="3" type="ORF">FSPOR_1144</name>
</gene>
<evidence type="ECO:0000313" key="4">
    <source>
        <dbReference type="Proteomes" id="UP000266152"/>
    </source>
</evidence>
<comment type="caution">
    <text evidence="3">The sequence shown here is derived from an EMBL/GenBank/DDBJ whole genome shotgun (WGS) entry which is preliminary data.</text>
</comment>
<organism evidence="3 4">
    <name type="scientific">Fusarium sporotrichioides</name>
    <dbReference type="NCBI Taxonomy" id="5514"/>
    <lineage>
        <taxon>Eukaryota</taxon>
        <taxon>Fungi</taxon>
        <taxon>Dikarya</taxon>
        <taxon>Ascomycota</taxon>
        <taxon>Pezizomycotina</taxon>
        <taxon>Sordariomycetes</taxon>
        <taxon>Hypocreomycetidae</taxon>
        <taxon>Hypocreales</taxon>
        <taxon>Nectriaceae</taxon>
        <taxon>Fusarium</taxon>
    </lineage>
</organism>
<proteinExistence type="predicted"/>
<dbReference type="InterPro" id="IPR013094">
    <property type="entry name" value="AB_hydrolase_3"/>
</dbReference>
<dbReference type="Pfam" id="PF07859">
    <property type="entry name" value="Abhydrolase_3"/>
    <property type="match status" value="1"/>
</dbReference>
<dbReference type="Proteomes" id="UP000266152">
    <property type="component" value="Unassembled WGS sequence"/>
</dbReference>
<dbReference type="EMBL" id="PXOF01000020">
    <property type="protein sequence ID" value="RGP74567.1"/>
    <property type="molecule type" value="Genomic_DNA"/>
</dbReference>
<dbReference type="AlphaFoldDB" id="A0A395SQX3"/>
<keyword evidence="1" id="KW-0378">Hydrolase</keyword>
<protein>
    <recommendedName>
        <fullName evidence="2">Alpha/beta hydrolase fold-3 domain-containing protein</fullName>
    </recommendedName>
</protein>
<dbReference type="InterPro" id="IPR029058">
    <property type="entry name" value="AB_hydrolase_fold"/>
</dbReference>
<name>A0A395SQX3_FUSSP</name>
<evidence type="ECO:0000259" key="2">
    <source>
        <dbReference type="Pfam" id="PF07859"/>
    </source>
</evidence>
<dbReference type="GO" id="GO:0016787">
    <property type="term" value="F:hydrolase activity"/>
    <property type="evidence" value="ECO:0007669"/>
    <property type="project" value="UniProtKB-KW"/>
</dbReference>
<dbReference type="PANTHER" id="PTHR48081:SF8">
    <property type="entry name" value="ALPHA_BETA HYDROLASE FOLD-3 DOMAIN-CONTAINING PROTEIN-RELATED"/>
    <property type="match status" value="1"/>
</dbReference>
<dbReference type="SUPFAM" id="SSF53474">
    <property type="entry name" value="alpha/beta-Hydrolases"/>
    <property type="match status" value="1"/>
</dbReference>
<dbReference type="STRING" id="5514.A0A395SQX3"/>